<keyword evidence="11" id="KW-1185">Reference proteome</keyword>
<dbReference type="SUPFAM" id="SSF56524">
    <property type="entry name" value="Oxidoreductase molybdopterin-binding domain"/>
    <property type="match status" value="1"/>
</dbReference>
<name>A0A4Q2U442_9HYPH</name>
<dbReference type="Pfam" id="PF03404">
    <property type="entry name" value="Mo-co_dimer"/>
    <property type="match status" value="1"/>
</dbReference>
<dbReference type="GO" id="GO:0043546">
    <property type="term" value="F:molybdopterin cofactor binding"/>
    <property type="evidence" value="ECO:0007669"/>
    <property type="project" value="InterPro"/>
</dbReference>
<dbReference type="GO" id="GO:0020037">
    <property type="term" value="F:heme binding"/>
    <property type="evidence" value="ECO:0007669"/>
    <property type="project" value="TreeGrafter"/>
</dbReference>
<keyword evidence="5" id="KW-0560">Oxidoreductase</keyword>
<dbReference type="GO" id="GO:0006790">
    <property type="term" value="P:sulfur compound metabolic process"/>
    <property type="evidence" value="ECO:0007669"/>
    <property type="project" value="TreeGrafter"/>
</dbReference>
<dbReference type="EMBL" id="QYBB01000015">
    <property type="protein sequence ID" value="RYC31309.1"/>
    <property type="molecule type" value="Genomic_DNA"/>
</dbReference>
<dbReference type="InterPro" id="IPR005066">
    <property type="entry name" value="MoCF_OxRdtse_dimer"/>
</dbReference>
<evidence type="ECO:0000256" key="4">
    <source>
        <dbReference type="ARBA" id="ARBA00022723"/>
    </source>
</evidence>
<dbReference type="Pfam" id="PF00174">
    <property type="entry name" value="Oxidored_molyb"/>
    <property type="match status" value="1"/>
</dbReference>
<dbReference type="PANTHER" id="PTHR19372:SF7">
    <property type="entry name" value="SULFITE OXIDASE, MITOCHONDRIAL"/>
    <property type="match status" value="1"/>
</dbReference>
<keyword evidence="6" id="KW-0408">Iron</keyword>
<comment type="cofactor">
    <cofactor evidence="1">
        <name>Mo-molybdopterin</name>
        <dbReference type="ChEBI" id="CHEBI:71302"/>
    </cofactor>
</comment>
<accession>A0A4Q2U442</accession>
<reference evidence="10 11" key="2">
    <citation type="submission" date="2019-02" db="EMBL/GenBank/DDBJ databases">
        <title>'Lichenibacterium ramalinii' gen. nov. sp. nov., 'Lichenibacterium minor' gen. nov. sp. nov.</title>
        <authorList>
            <person name="Pankratov T."/>
        </authorList>
    </citation>
    <scope>NUCLEOTIDE SEQUENCE [LARGE SCALE GENOMIC DNA]</scope>
    <source>
        <strain evidence="10 11">RmlP026</strain>
    </source>
</reference>
<dbReference type="Gene3D" id="3.90.420.10">
    <property type="entry name" value="Oxidoreductase, molybdopterin-binding domain"/>
    <property type="match status" value="1"/>
</dbReference>
<organism evidence="10 11">
    <name type="scientific">Lichenibacterium minor</name>
    <dbReference type="NCBI Taxonomy" id="2316528"/>
    <lineage>
        <taxon>Bacteria</taxon>
        <taxon>Pseudomonadati</taxon>
        <taxon>Pseudomonadota</taxon>
        <taxon>Alphaproteobacteria</taxon>
        <taxon>Hyphomicrobiales</taxon>
        <taxon>Lichenihabitantaceae</taxon>
        <taxon>Lichenibacterium</taxon>
    </lineage>
</organism>
<evidence type="ECO:0000256" key="1">
    <source>
        <dbReference type="ARBA" id="ARBA00001924"/>
    </source>
</evidence>
<dbReference type="InterPro" id="IPR008335">
    <property type="entry name" value="Mopterin_OxRdtase_euk"/>
</dbReference>
<dbReference type="InterPro" id="IPR014756">
    <property type="entry name" value="Ig_E-set"/>
</dbReference>
<dbReference type="InterPro" id="IPR000572">
    <property type="entry name" value="OxRdtase_Mopterin-bd_dom"/>
</dbReference>
<feature type="domain" description="Oxidoreductase molybdopterin-binding" evidence="8">
    <location>
        <begin position="44"/>
        <end position="218"/>
    </location>
</feature>
<evidence type="ECO:0000259" key="8">
    <source>
        <dbReference type="Pfam" id="PF00174"/>
    </source>
</evidence>
<evidence type="ECO:0000256" key="6">
    <source>
        <dbReference type="ARBA" id="ARBA00023004"/>
    </source>
</evidence>
<evidence type="ECO:0000256" key="5">
    <source>
        <dbReference type="ARBA" id="ARBA00023002"/>
    </source>
</evidence>
<keyword evidence="4" id="KW-0479">Metal-binding</keyword>
<feature type="domain" description="Moybdenum cofactor oxidoreductase dimerisation" evidence="9">
    <location>
        <begin position="244"/>
        <end position="360"/>
    </location>
</feature>
<evidence type="ECO:0000259" key="9">
    <source>
        <dbReference type="Pfam" id="PF03404"/>
    </source>
</evidence>
<dbReference type="PROSITE" id="PS00559">
    <property type="entry name" value="MOLYBDOPTERIN_EUK"/>
    <property type="match status" value="1"/>
</dbReference>
<proteinExistence type="predicted"/>
<feature type="region of interest" description="Disordered" evidence="7">
    <location>
        <begin position="212"/>
        <end position="232"/>
    </location>
</feature>
<dbReference type="PANTHER" id="PTHR19372">
    <property type="entry name" value="SULFITE REDUCTASE"/>
    <property type="match status" value="1"/>
</dbReference>
<dbReference type="GO" id="GO:0008482">
    <property type="term" value="F:sulfite oxidase activity"/>
    <property type="evidence" value="ECO:0007669"/>
    <property type="project" value="TreeGrafter"/>
</dbReference>
<dbReference type="Gene3D" id="2.60.40.650">
    <property type="match status" value="1"/>
</dbReference>
<keyword evidence="3" id="KW-0349">Heme</keyword>
<evidence type="ECO:0000313" key="10">
    <source>
        <dbReference type="EMBL" id="RYC31309.1"/>
    </source>
</evidence>
<dbReference type="OrthoDB" id="9778777at2"/>
<dbReference type="InterPro" id="IPR022407">
    <property type="entry name" value="OxRdtase_Mopterin_BS"/>
</dbReference>
<dbReference type="GO" id="GO:0030151">
    <property type="term" value="F:molybdenum ion binding"/>
    <property type="evidence" value="ECO:0007669"/>
    <property type="project" value="InterPro"/>
</dbReference>
<comment type="caution">
    <text evidence="10">The sequence shown here is derived from an EMBL/GenBank/DDBJ whole genome shotgun (WGS) entry which is preliminary data.</text>
</comment>
<sequence>MLNPFRKHPELIVHGAHPLNAEPPLPKLRDNYLTPQDLLYVRSHGDLPELDGEAHRVAVEGRVSRPLSLSLADVRALPPRTVRAVMQCAGNRRADMRGVRPVKGDPWAAGAIGCADWTGAPLAAVLEAAGAETGDGLHVAFTGADTCQPSDGGAHFGASIPMAKALDLDTIVAFAMNGEPLAVEHGFPLRIVAPGWAGVRSPKWLSTVTVQDRPSDAHQQAGDYKLFPPDMRPDTEDLSRGITIDAMPLNSAITEPAPGAEIKAGRVAVKGYAVATDRPIIRVDLSGDGGRTWVQATNEDHGDARWGWTFWHGTLDLPPGEHEICVRAWDAAGQTQPALPDDTWNFKGYLSAAWHRVRVTAA</sequence>
<reference evidence="10 11" key="1">
    <citation type="submission" date="2018-12" db="EMBL/GenBank/DDBJ databases">
        <authorList>
            <person name="Grouzdev D.S."/>
            <person name="Krutkina M.S."/>
        </authorList>
    </citation>
    <scope>NUCLEOTIDE SEQUENCE [LARGE SCALE GENOMIC DNA]</scope>
    <source>
        <strain evidence="10 11">RmlP026</strain>
    </source>
</reference>
<evidence type="ECO:0000256" key="7">
    <source>
        <dbReference type="SAM" id="MobiDB-lite"/>
    </source>
</evidence>
<dbReference type="PRINTS" id="PR00407">
    <property type="entry name" value="EUMOPTERIN"/>
</dbReference>
<evidence type="ECO:0000256" key="3">
    <source>
        <dbReference type="ARBA" id="ARBA00022617"/>
    </source>
</evidence>
<dbReference type="AlphaFoldDB" id="A0A4Q2U442"/>
<evidence type="ECO:0000256" key="2">
    <source>
        <dbReference type="ARBA" id="ARBA00022505"/>
    </source>
</evidence>
<protein>
    <submittedName>
        <fullName evidence="10">Molybdopterin oxidoreductase</fullName>
    </submittedName>
</protein>
<gene>
    <name evidence="10" type="ORF">D3273_14425</name>
</gene>
<dbReference type="Proteomes" id="UP000290759">
    <property type="component" value="Unassembled WGS sequence"/>
</dbReference>
<dbReference type="RefSeq" id="WP_129227592.1">
    <property type="nucleotide sequence ID" value="NZ_QYBB01000015.1"/>
</dbReference>
<evidence type="ECO:0000313" key="11">
    <source>
        <dbReference type="Proteomes" id="UP000290759"/>
    </source>
</evidence>
<dbReference type="InterPro" id="IPR036374">
    <property type="entry name" value="OxRdtase_Mopterin-bd_sf"/>
</dbReference>
<keyword evidence="2" id="KW-0500">Molybdenum</keyword>
<dbReference type="SUPFAM" id="SSF81296">
    <property type="entry name" value="E set domains"/>
    <property type="match status" value="1"/>
</dbReference>